<dbReference type="CDD" id="cd06503">
    <property type="entry name" value="ATP-synt_Fo_b"/>
    <property type="match status" value="1"/>
</dbReference>
<dbReference type="EMBL" id="RQYF01000083">
    <property type="protein sequence ID" value="RRD88403.1"/>
    <property type="molecule type" value="Genomic_DNA"/>
</dbReference>
<protein>
    <recommendedName>
        <fullName evidence="2">V-type ATP synthase subunit E</fullName>
    </recommendedName>
</protein>
<dbReference type="GO" id="GO:0046961">
    <property type="term" value="F:proton-transporting ATPase activity, rotational mechanism"/>
    <property type="evidence" value="ECO:0007669"/>
    <property type="project" value="InterPro"/>
</dbReference>
<evidence type="ECO:0000256" key="5">
    <source>
        <dbReference type="SAM" id="Coils"/>
    </source>
</evidence>
<dbReference type="RefSeq" id="WP_125239938.1">
    <property type="nucleotide sequence ID" value="NZ_DBFYXE010000104.1"/>
</dbReference>
<evidence type="ECO:0000313" key="7">
    <source>
        <dbReference type="Proteomes" id="UP000279562"/>
    </source>
</evidence>
<evidence type="ECO:0000256" key="3">
    <source>
        <dbReference type="ARBA" id="ARBA00022448"/>
    </source>
</evidence>
<evidence type="ECO:0000256" key="4">
    <source>
        <dbReference type="ARBA" id="ARBA00023065"/>
    </source>
</evidence>
<dbReference type="InterPro" id="IPR002842">
    <property type="entry name" value="ATPase_V1_Esu"/>
</dbReference>
<sequence length="196" mass="21801">MENKIQELTDKIYREGVEKGNEEAQRLISKAQEEAKKIVEDARKEADSIVTTAHKSADELAENTKSELKLFAGQAVNALKSEIATLVTDKIVNADVKAFAENKEFLHSFIVALASKWSANEAIVISTADAEGLTKYFVAKAKTLLDNGVKIEQVNGIKSLFSVSPADGSYKVNFGEEEFMNYFKEFLRPQLVEMLF</sequence>
<evidence type="ECO:0000256" key="2">
    <source>
        <dbReference type="ARBA" id="ARBA00020756"/>
    </source>
</evidence>
<dbReference type="GO" id="GO:0033178">
    <property type="term" value="C:proton-transporting two-sector ATPase complex, catalytic domain"/>
    <property type="evidence" value="ECO:0007669"/>
    <property type="project" value="InterPro"/>
</dbReference>
<evidence type="ECO:0000313" key="6">
    <source>
        <dbReference type="EMBL" id="RRD88403.1"/>
    </source>
</evidence>
<comment type="caution">
    <text evidence="6">The sequence shown here is derived from an EMBL/GenBank/DDBJ whole genome shotgun (WGS) entry which is preliminary data.</text>
</comment>
<proteinExistence type="inferred from homology"/>
<dbReference type="Pfam" id="PF01991">
    <property type="entry name" value="vATP-synt_E"/>
    <property type="match status" value="1"/>
</dbReference>
<gene>
    <name evidence="6" type="ORF">EII33_12195</name>
</gene>
<keyword evidence="7" id="KW-1185">Reference proteome</keyword>
<keyword evidence="4" id="KW-0406">Ion transport</keyword>
<name>A0A3P2A415_9BACE</name>
<keyword evidence="3" id="KW-0813">Transport</keyword>
<evidence type="ECO:0000256" key="1">
    <source>
        <dbReference type="ARBA" id="ARBA00005901"/>
    </source>
</evidence>
<dbReference type="Proteomes" id="UP000279562">
    <property type="component" value="Unassembled WGS sequence"/>
</dbReference>
<accession>A0A3P2A415</accession>
<organism evidence="6 7">
    <name type="scientific">Prevotella heparinolytica</name>
    <dbReference type="NCBI Taxonomy" id="28113"/>
    <lineage>
        <taxon>Bacteria</taxon>
        <taxon>Pseudomonadati</taxon>
        <taxon>Bacteroidota</taxon>
        <taxon>Bacteroidia</taxon>
        <taxon>Bacteroidales</taxon>
        <taxon>Bacteroidaceae</taxon>
        <taxon>Bacteroides</taxon>
    </lineage>
</organism>
<dbReference type="Gene3D" id="1.20.5.2950">
    <property type="match status" value="1"/>
</dbReference>
<feature type="coiled-coil region" evidence="5">
    <location>
        <begin position="14"/>
        <end position="41"/>
    </location>
</feature>
<dbReference type="AlphaFoldDB" id="A0A3P2A415"/>
<comment type="similarity">
    <text evidence="1">Belongs to the V-ATPase E subunit family.</text>
</comment>
<reference evidence="6 7" key="1">
    <citation type="submission" date="2018-11" db="EMBL/GenBank/DDBJ databases">
        <title>Genomes From Bacteria Associated with the Canine Oral Cavity: a Test Case for Automated Genome-Based Taxonomic Assignment.</title>
        <authorList>
            <person name="Coil D.A."/>
            <person name="Jospin G."/>
            <person name="Darling A.E."/>
            <person name="Wallis C."/>
            <person name="Davis I.J."/>
            <person name="Harris S."/>
            <person name="Eisen J.A."/>
            <person name="Holcombe L.J."/>
            <person name="O'Flynn C."/>
        </authorList>
    </citation>
    <scope>NUCLEOTIDE SEQUENCE [LARGE SCALE GENOMIC DNA]</scope>
    <source>
        <strain evidence="6 7">OH1047_COT-310</strain>
    </source>
</reference>
<keyword evidence="5" id="KW-0175">Coiled coil</keyword>